<dbReference type="EMBL" id="CP041695">
    <property type="protein sequence ID" value="QDP78103.1"/>
    <property type="molecule type" value="Genomic_DNA"/>
</dbReference>
<sequence>MSTRRRRDMAWELTFWDSERWRPRAVARRFRGWLAGSPWRRRTAWALFVAFVTLVLPAMLGAVAVAQSDTLAQGTANSGLSWMDIRDSDGVLLSDYRFVTDYGSVLDPGKTALALVLELEFAGYMVLVTTAIWLIGFALSFRWLDMFAQALTGVADALTGQIATPILLVTAATIGAFFVGYFIVRGYHAKATMQVVTMLAVGVFGPLFLAEPLADVLASDGLLAKGRDIGIAVAAGLHGHNNPNPSVMVESVGGDLADSFARKPLQVWNFGHVIDDRMSCRAQWSSGMRAGDSGQVKEGLEACNDTYARAAADNPSAGQIGTGVLLLICGTILLLFAVYLALKVMKSALDTIYHGFMAIFGFAAGGFVYGPTQTFLIRNLVHSVMAAAQMAVFTIFLGVYVLFLANVFDQARGQVMAVFVIGAIVELVAFSQLRRLSKNLRKGNDWVANRFALATQGQIGQGSGGGGGGGGGGGRALGMGEAVAAGAAGGGLGALAGFAALSTISGSPATEWLFGRTLNPLAPYARQRQRAELARMEYTPWLLHRQKWLLHNRESWLRAAERRAQKAGGVDDPLKVANIIDGLYDSGIPKAELNGALAELRFNGRAVDPMDALHVDRAVAVMNASKSQNPYGFAPLQKALAAWESVNNHPIEPGRSLREHRAFVAQAHVAATNFARHSRVPHFIGGQSDIDWAFVNDVRANWDSAAALQAAISPARWNQVGANTRHHIGSELANQHRDAVLRYYNNPVEENRVAVDQIARRISNLDHLDPEAGLDPWDS</sequence>
<gene>
    <name evidence="2" type="ORF">FOH10_04500</name>
</gene>
<reference evidence="2 3" key="1">
    <citation type="submission" date="2019-07" db="EMBL/GenBank/DDBJ databases">
        <title>Complete Genome Sequence and Methylome Analysis of Nocardia otitidis-caviarum NEB252.</title>
        <authorList>
            <person name="Fomenkov A."/>
            <person name="Anton B.P."/>
            <person name="Vincze T."/>
            <person name="Roberts R.J."/>
        </authorList>
    </citation>
    <scope>NUCLEOTIDE SEQUENCE [LARGE SCALE GENOMIC DNA]</scope>
    <source>
        <strain evidence="2 3">NEB252</strain>
    </source>
</reference>
<organism evidence="2 3">
    <name type="scientific">Nocardia otitidiscaviarum</name>
    <dbReference type="NCBI Taxonomy" id="1823"/>
    <lineage>
        <taxon>Bacteria</taxon>
        <taxon>Bacillati</taxon>
        <taxon>Actinomycetota</taxon>
        <taxon>Actinomycetes</taxon>
        <taxon>Mycobacteriales</taxon>
        <taxon>Nocardiaceae</taxon>
        <taxon>Nocardia</taxon>
    </lineage>
</organism>
<dbReference type="Proteomes" id="UP000317039">
    <property type="component" value="Chromosome"/>
</dbReference>
<dbReference type="KEGG" id="nod:FOH10_04500"/>
<protein>
    <submittedName>
        <fullName evidence="2">Uncharacterized protein</fullName>
    </submittedName>
</protein>
<feature type="transmembrane region" description="Helical" evidence="1">
    <location>
        <begin position="324"/>
        <end position="345"/>
    </location>
</feature>
<feature type="transmembrane region" description="Helical" evidence="1">
    <location>
        <begin position="351"/>
        <end position="369"/>
    </location>
</feature>
<evidence type="ECO:0000256" key="1">
    <source>
        <dbReference type="SAM" id="Phobius"/>
    </source>
</evidence>
<dbReference type="RefSeq" id="WP_143979731.1">
    <property type="nucleotide sequence ID" value="NZ_CP041695.1"/>
</dbReference>
<keyword evidence="1" id="KW-0812">Transmembrane</keyword>
<keyword evidence="1" id="KW-1133">Transmembrane helix</keyword>
<accession>A0A516NGS1</accession>
<keyword evidence="1" id="KW-0472">Membrane</keyword>
<feature type="transmembrane region" description="Helical" evidence="1">
    <location>
        <begin position="162"/>
        <end position="184"/>
    </location>
</feature>
<feature type="transmembrane region" description="Helical" evidence="1">
    <location>
        <begin position="381"/>
        <end position="403"/>
    </location>
</feature>
<feature type="transmembrane region" description="Helical" evidence="1">
    <location>
        <begin position="121"/>
        <end position="141"/>
    </location>
</feature>
<proteinExistence type="predicted"/>
<name>A0A516NGS1_9NOCA</name>
<evidence type="ECO:0000313" key="3">
    <source>
        <dbReference type="Proteomes" id="UP000317039"/>
    </source>
</evidence>
<dbReference type="GeneID" id="80331655"/>
<feature type="transmembrane region" description="Helical" evidence="1">
    <location>
        <begin position="415"/>
        <end position="433"/>
    </location>
</feature>
<dbReference type="AlphaFoldDB" id="A0A516NGS1"/>
<evidence type="ECO:0000313" key="2">
    <source>
        <dbReference type="EMBL" id="QDP78103.1"/>
    </source>
</evidence>